<proteinExistence type="predicted"/>
<keyword evidence="3" id="KW-1185">Reference proteome</keyword>
<gene>
    <name evidence="2" type="ORF">NCTC11370_01499</name>
</gene>
<dbReference type="RefSeq" id="WP_010653708.1">
    <property type="nucleotide sequence ID" value="NZ_JAPHOO010000001.1"/>
</dbReference>
<dbReference type="STRING" id="1094715.GCA_000236165_00924"/>
<evidence type="ECO:0000313" key="3">
    <source>
        <dbReference type="Proteomes" id="UP000254554"/>
    </source>
</evidence>
<dbReference type="InterPro" id="IPR015069">
    <property type="entry name" value="2H-PEstase_DUF1868"/>
</dbReference>
<evidence type="ECO:0000313" key="2">
    <source>
        <dbReference type="EMBL" id="STO21432.1"/>
    </source>
</evidence>
<dbReference type="PROSITE" id="PS51257">
    <property type="entry name" value="PROKAR_LIPOPROTEIN"/>
    <property type="match status" value="1"/>
</dbReference>
<dbReference type="InterPro" id="IPR009097">
    <property type="entry name" value="Cyclic_Pdiesterase"/>
</dbReference>
<reference evidence="2 3" key="1">
    <citation type="submission" date="2018-06" db="EMBL/GenBank/DDBJ databases">
        <authorList>
            <consortium name="Pathogen Informatics"/>
            <person name="Doyle S."/>
        </authorList>
    </citation>
    <scope>NUCLEOTIDE SEQUENCE [LARGE SCALE GENOMIC DNA]</scope>
    <source>
        <strain evidence="2 3">NCTC11370</strain>
    </source>
</reference>
<dbReference type="Proteomes" id="UP000254554">
    <property type="component" value="Unassembled WGS sequence"/>
</dbReference>
<evidence type="ECO:0000259" key="1">
    <source>
        <dbReference type="Pfam" id="PF08975"/>
    </source>
</evidence>
<dbReference type="SUPFAM" id="SSF55144">
    <property type="entry name" value="LigT-like"/>
    <property type="match status" value="1"/>
</dbReference>
<feature type="domain" description="DUF1868" evidence="1">
    <location>
        <begin position="18"/>
        <end position="108"/>
    </location>
</feature>
<dbReference type="Gene3D" id="3.90.1140.10">
    <property type="entry name" value="Cyclic phosphodiesterase"/>
    <property type="match status" value="1"/>
</dbReference>
<dbReference type="OrthoDB" id="5649953at2"/>
<name>A0A377G9G2_9GAMM</name>
<protein>
    <submittedName>
        <fullName evidence="2">Uncharacterized protein conserved in bacteria</fullName>
    </submittedName>
</protein>
<sequence>MFTLKNKNERSPQLRKVDQYGEYAPFPGVTVVSACYPEQKEFCEAIYKVLQSNSFITHYYSPLPADSYHMTTMSLETEQQVGDIWDQFISTNLPHFKKIKQTLQKFPIYPSIERMEVFVGRCISLNVTLPKDHAAQIEETAEALNIEHTIPPIFHITLAYSRPNKSISHEESAQLQAEIIKELNVIIKQTLFPLKIAEAKLCYFNDMTAFIPWNAEQNPFIHRKHPLHHSSGLTQSTQENLNVEESLYETTTLSS</sequence>
<dbReference type="EMBL" id="UGGT01000001">
    <property type="protein sequence ID" value="STO21432.1"/>
    <property type="molecule type" value="Genomic_DNA"/>
</dbReference>
<accession>A0A377G9G2</accession>
<dbReference type="Pfam" id="PF08975">
    <property type="entry name" value="2H-phosphodiest"/>
    <property type="match status" value="1"/>
</dbReference>
<dbReference type="GeneID" id="93291930"/>
<dbReference type="AlphaFoldDB" id="A0A377G9G2"/>
<organism evidence="2 3">
    <name type="scientific">Fluoribacter dumoffii</name>
    <dbReference type="NCBI Taxonomy" id="463"/>
    <lineage>
        <taxon>Bacteria</taxon>
        <taxon>Pseudomonadati</taxon>
        <taxon>Pseudomonadota</taxon>
        <taxon>Gammaproteobacteria</taxon>
        <taxon>Legionellales</taxon>
        <taxon>Legionellaceae</taxon>
        <taxon>Fluoribacter</taxon>
    </lineage>
</organism>